<dbReference type="AlphaFoldDB" id="A0A4Y7K394"/>
<gene>
    <name evidence="1" type="ORF">C5167_010090</name>
</gene>
<dbReference type="Proteomes" id="UP000316621">
    <property type="component" value="Chromosome 6"/>
</dbReference>
<accession>A0A4Y7K394</accession>
<dbReference type="Gramene" id="RZC66408">
    <property type="protein sequence ID" value="RZC66408"/>
    <property type="gene ID" value="C5167_010090"/>
</dbReference>
<evidence type="ECO:0000313" key="2">
    <source>
        <dbReference type="Proteomes" id="UP000316621"/>
    </source>
</evidence>
<protein>
    <submittedName>
        <fullName evidence="1">Uncharacterized protein</fullName>
    </submittedName>
</protein>
<evidence type="ECO:0000313" key="1">
    <source>
        <dbReference type="EMBL" id="RZC66408.1"/>
    </source>
</evidence>
<name>A0A4Y7K394_PAPSO</name>
<keyword evidence="2" id="KW-1185">Reference proteome</keyword>
<organism evidence="1 2">
    <name type="scientific">Papaver somniferum</name>
    <name type="common">Opium poppy</name>
    <dbReference type="NCBI Taxonomy" id="3469"/>
    <lineage>
        <taxon>Eukaryota</taxon>
        <taxon>Viridiplantae</taxon>
        <taxon>Streptophyta</taxon>
        <taxon>Embryophyta</taxon>
        <taxon>Tracheophyta</taxon>
        <taxon>Spermatophyta</taxon>
        <taxon>Magnoliopsida</taxon>
        <taxon>Ranunculales</taxon>
        <taxon>Papaveraceae</taxon>
        <taxon>Papaveroideae</taxon>
        <taxon>Papaver</taxon>
    </lineage>
</organism>
<reference evidence="1 2" key="1">
    <citation type="journal article" date="2018" name="Science">
        <title>The opium poppy genome and morphinan production.</title>
        <authorList>
            <person name="Guo L."/>
            <person name="Winzer T."/>
            <person name="Yang X."/>
            <person name="Li Y."/>
            <person name="Ning Z."/>
            <person name="He Z."/>
            <person name="Teodor R."/>
            <person name="Lu Y."/>
            <person name="Bowser T.A."/>
            <person name="Graham I.A."/>
            <person name="Ye K."/>
        </authorList>
    </citation>
    <scope>NUCLEOTIDE SEQUENCE [LARGE SCALE GENOMIC DNA]</scope>
    <source>
        <strain evidence="2">cv. HN1</strain>
        <tissue evidence="1">Leaves</tissue>
    </source>
</reference>
<sequence>MSNCAKTIASRVSISDKPNSRKNEVLNNGVSVSVVGSIYLLNIVSTKNSSVVISWLKNHVLGCQDSIPVCIIQKNDDLVLGILRNNEVLLYQLHQPQPQTQRVPDSVLHLVNDDRKLQFIGFKIQDNLIQLLKGFGFELRISEAKEITAGKKFKEFTELGDLISSKDIFQEHVEGSLVQQNSVILSCLHLLRASLLVLLLVQSLLLFSPFLAKESCLFLQIIVGDGINTCCGLTPPSTDSLFDSLLNSQEFKKSNRRLMRKP</sequence>
<proteinExistence type="predicted"/>
<dbReference type="EMBL" id="CM010720">
    <property type="protein sequence ID" value="RZC66408.1"/>
    <property type="molecule type" value="Genomic_DNA"/>
</dbReference>